<feature type="region of interest" description="Disordered" evidence="1">
    <location>
        <begin position="188"/>
        <end position="248"/>
    </location>
</feature>
<proteinExistence type="predicted"/>
<reference evidence="3 4" key="1">
    <citation type="journal article" date="2017" name="Int. J. Syst. Evol. Microbiol.">
        <title>Pseudokineococcus basanitobsidens sp. nov., isolated from volcanic rock.</title>
        <authorList>
            <person name="Lee D.W."/>
            <person name="Park M.Y."/>
            <person name="Kim J.J."/>
            <person name="Kim B.S."/>
        </authorList>
    </citation>
    <scope>NUCLEOTIDE SEQUENCE [LARGE SCALE GENOMIC DNA]</scope>
    <source>
        <strain evidence="3 4">DSM 103726</strain>
    </source>
</reference>
<feature type="region of interest" description="Disordered" evidence="1">
    <location>
        <begin position="72"/>
        <end position="106"/>
    </location>
</feature>
<accession>A0ABU8RFY4</accession>
<keyword evidence="4" id="KW-1185">Reference proteome</keyword>
<organism evidence="3 4">
    <name type="scientific">Pseudokineococcus basanitobsidens</name>
    <dbReference type="NCBI Taxonomy" id="1926649"/>
    <lineage>
        <taxon>Bacteria</taxon>
        <taxon>Bacillati</taxon>
        <taxon>Actinomycetota</taxon>
        <taxon>Actinomycetes</taxon>
        <taxon>Kineosporiales</taxon>
        <taxon>Kineosporiaceae</taxon>
        <taxon>Pseudokineococcus</taxon>
    </lineage>
</organism>
<evidence type="ECO:0000313" key="4">
    <source>
        <dbReference type="Proteomes" id="UP001387100"/>
    </source>
</evidence>
<dbReference type="EMBL" id="JBBIAA010000001">
    <property type="protein sequence ID" value="MEJ5943894.1"/>
    <property type="molecule type" value="Genomic_DNA"/>
</dbReference>
<comment type="caution">
    <text evidence="3">The sequence shown here is derived from an EMBL/GenBank/DDBJ whole genome shotgun (WGS) entry which is preliminary data.</text>
</comment>
<evidence type="ECO:0000313" key="3">
    <source>
        <dbReference type="EMBL" id="MEJ5943894.1"/>
    </source>
</evidence>
<evidence type="ECO:0000256" key="2">
    <source>
        <dbReference type="SAM" id="SignalP"/>
    </source>
</evidence>
<protein>
    <submittedName>
        <fullName evidence="3">Uncharacterized protein</fullName>
    </submittedName>
</protein>
<evidence type="ECO:0000256" key="1">
    <source>
        <dbReference type="SAM" id="MobiDB-lite"/>
    </source>
</evidence>
<name>A0ABU8RFY4_9ACTN</name>
<feature type="compositionally biased region" description="Basic and acidic residues" evidence="1">
    <location>
        <begin position="188"/>
        <end position="209"/>
    </location>
</feature>
<feature type="signal peptide" evidence="2">
    <location>
        <begin position="1"/>
        <end position="27"/>
    </location>
</feature>
<dbReference type="RefSeq" id="WP_339573285.1">
    <property type="nucleotide sequence ID" value="NZ_JBBIAA010000001.1"/>
</dbReference>
<feature type="chain" id="PRO_5045609541" evidence="2">
    <location>
        <begin position="28"/>
        <end position="248"/>
    </location>
</feature>
<feature type="compositionally biased region" description="Low complexity" evidence="1">
    <location>
        <begin position="229"/>
        <end position="248"/>
    </location>
</feature>
<dbReference type="Proteomes" id="UP001387100">
    <property type="component" value="Unassembled WGS sequence"/>
</dbReference>
<gene>
    <name evidence="3" type="ORF">WDZ17_01115</name>
</gene>
<feature type="compositionally biased region" description="Gly residues" evidence="1">
    <location>
        <begin position="76"/>
        <end position="106"/>
    </location>
</feature>
<sequence>MRRKLATITVAGALALGGAALAGPALADTTAQEAADAVTSRVARITDALGGLVSDGTLTQDQADDVAATLADELPGRGGPGDGPGDGDGSGDGDGPGGGHHGGGLVMGLDAAADALSMTPEELRDALAEDGATLASVAEDQGVSTDDLVAALVDAAQAHLDEEVAEGDLTQADADARAADLEDRISELVTRELPDRGDHGPGHGPRGDRGGSGTTDDGSTDGSTGGSTDGTTPEGGTTATPSGWTYAA</sequence>
<keyword evidence="2" id="KW-0732">Signal</keyword>